<dbReference type="InterPro" id="IPR003879">
    <property type="entry name" value="Butyrophylin_SPRY"/>
</dbReference>
<dbReference type="Pfam" id="PF00622">
    <property type="entry name" value="SPRY"/>
    <property type="match status" value="1"/>
</dbReference>
<dbReference type="InterPro" id="IPR003877">
    <property type="entry name" value="SPRY_dom"/>
</dbReference>
<evidence type="ECO:0000259" key="2">
    <source>
        <dbReference type="PROSITE" id="PS50188"/>
    </source>
</evidence>
<gene>
    <name evidence="3" type="ORF">NDU88_001254</name>
</gene>
<proteinExistence type="predicted"/>
<dbReference type="PROSITE" id="PS50188">
    <property type="entry name" value="B302_SPRY"/>
    <property type="match status" value="1"/>
</dbReference>
<name>A0AAV7Q817_PLEWA</name>
<dbReference type="Gene3D" id="2.60.120.920">
    <property type="match status" value="1"/>
</dbReference>
<dbReference type="AlphaFoldDB" id="A0AAV7Q817"/>
<dbReference type="SUPFAM" id="SSF49899">
    <property type="entry name" value="Concanavalin A-like lectins/glucanases"/>
    <property type="match status" value="1"/>
</dbReference>
<dbReference type="EMBL" id="JANPWB010000010">
    <property type="protein sequence ID" value="KAJ1134808.1"/>
    <property type="molecule type" value="Genomic_DNA"/>
</dbReference>
<dbReference type="InterPro" id="IPR050143">
    <property type="entry name" value="TRIM/RBCC"/>
</dbReference>
<protein>
    <recommendedName>
        <fullName evidence="2">B30.2/SPRY domain-containing protein</fullName>
    </recommendedName>
</protein>
<feature type="domain" description="B30.2/SPRY" evidence="2">
    <location>
        <begin position="60"/>
        <end position="255"/>
    </location>
</feature>
<keyword evidence="4" id="KW-1185">Reference proteome</keyword>
<reference evidence="3" key="1">
    <citation type="journal article" date="2022" name="bioRxiv">
        <title>Sequencing and chromosome-scale assembly of the giantPleurodeles waltlgenome.</title>
        <authorList>
            <person name="Brown T."/>
            <person name="Elewa A."/>
            <person name="Iarovenko S."/>
            <person name="Subramanian E."/>
            <person name="Araus A.J."/>
            <person name="Petzold A."/>
            <person name="Susuki M."/>
            <person name="Suzuki K.-i.T."/>
            <person name="Hayashi T."/>
            <person name="Toyoda A."/>
            <person name="Oliveira C."/>
            <person name="Osipova E."/>
            <person name="Leigh N.D."/>
            <person name="Simon A."/>
            <person name="Yun M.H."/>
        </authorList>
    </citation>
    <scope>NUCLEOTIDE SEQUENCE</scope>
    <source>
        <strain evidence="3">20211129_DDA</strain>
        <tissue evidence="3">Liver</tissue>
    </source>
</reference>
<dbReference type="PRINTS" id="PR01407">
    <property type="entry name" value="BUTYPHLNCDUF"/>
</dbReference>
<dbReference type="SMART" id="SM00449">
    <property type="entry name" value="SPRY"/>
    <property type="match status" value="1"/>
</dbReference>
<evidence type="ECO:0000313" key="4">
    <source>
        <dbReference type="Proteomes" id="UP001066276"/>
    </source>
</evidence>
<dbReference type="InterPro" id="IPR013320">
    <property type="entry name" value="ConA-like_dom_sf"/>
</dbReference>
<dbReference type="InterPro" id="IPR006574">
    <property type="entry name" value="PRY"/>
</dbReference>
<evidence type="ECO:0000313" key="3">
    <source>
        <dbReference type="EMBL" id="KAJ1134808.1"/>
    </source>
</evidence>
<evidence type="ECO:0000256" key="1">
    <source>
        <dbReference type="ARBA" id="ARBA00023054"/>
    </source>
</evidence>
<sequence length="255" mass="29247">MTHELTSKRLVLLSDEVNVWKHTQNTAITLRKGRHRSTRCWILKVLVPMDGSVDMQRGLQGCSTQDSNLQEWMQELKVAITLDPDTASQWLIISEDHRHIQSTETEQTVLHNPRRFTNEYSPCVLGSKGFTSGRHYWEVQELQKGGWRVGVIRESVNRKEEVQWLPEGGLWAIDRYYCKDVTCKGMYEALTNPPTVLSLCESPGTIGVYLDYEGGQLSLYNADSKEHLYTFKQASFSEEILPFFCLWGGAELMLV</sequence>
<dbReference type="Proteomes" id="UP001066276">
    <property type="component" value="Chromosome 6"/>
</dbReference>
<comment type="caution">
    <text evidence="3">The sequence shown here is derived from an EMBL/GenBank/DDBJ whole genome shotgun (WGS) entry which is preliminary data.</text>
</comment>
<dbReference type="InterPro" id="IPR043136">
    <property type="entry name" value="B30.2/SPRY_sf"/>
</dbReference>
<dbReference type="SMART" id="SM00589">
    <property type="entry name" value="PRY"/>
    <property type="match status" value="1"/>
</dbReference>
<keyword evidence="1" id="KW-0175">Coiled coil</keyword>
<dbReference type="CDD" id="cd13733">
    <property type="entry name" value="SPRY_PRY_C-I_1"/>
    <property type="match status" value="1"/>
</dbReference>
<organism evidence="3 4">
    <name type="scientific">Pleurodeles waltl</name>
    <name type="common">Iberian ribbed newt</name>
    <dbReference type="NCBI Taxonomy" id="8319"/>
    <lineage>
        <taxon>Eukaryota</taxon>
        <taxon>Metazoa</taxon>
        <taxon>Chordata</taxon>
        <taxon>Craniata</taxon>
        <taxon>Vertebrata</taxon>
        <taxon>Euteleostomi</taxon>
        <taxon>Amphibia</taxon>
        <taxon>Batrachia</taxon>
        <taxon>Caudata</taxon>
        <taxon>Salamandroidea</taxon>
        <taxon>Salamandridae</taxon>
        <taxon>Pleurodelinae</taxon>
        <taxon>Pleurodeles</taxon>
    </lineage>
</organism>
<accession>A0AAV7Q817</accession>
<dbReference type="InterPro" id="IPR001870">
    <property type="entry name" value="B30.2/SPRY"/>
</dbReference>
<dbReference type="Pfam" id="PF13765">
    <property type="entry name" value="PRY"/>
    <property type="match status" value="1"/>
</dbReference>
<dbReference type="PANTHER" id="PTHR24103">
    <property type="entry name" value="E3 UBIQUITIN-PROTEIN LIGASE TRIM"/>
    <property type="match status" value="1"/>
</dbReference>
<dbReference type="FunFam" id="2.60.120.920:FF:000004">
    <property type="entry name" value="Butyrophilin subfamily 1 member A1"/>
    <property type="match status" value="1"/>
</dbReference>